<accession>A0A840C3A0</accession>
<dbReference type="Proteomes" id="UP000577362">
    <property type="component" value="Unassembled WGS sequence"/>
</dbReference>
<protein>
    <submittedName>
        <fullName evidence="1">Uncharacterized protein</fullName>
    </submittedName>
</protein>
<comment type="caution">
    <text evidence="1">The sequence shown here is derived from an EMBL/GenBank/DDBJ whole genome shotgun (WGS) entry which is preliminary data.</text>
</comment>
<proteinExistence type="predicted"/>
<evidence type="ECO:0000313" key="1">
    <source>
        <dbReference type="EMBL" id="MBB4017406.1"/>
    </source>
</evidence>
<dbReference type="EMBL" id="JACIEN010000002">
    <property type="protein sequence ID" value="MBB4017406.1"/>
    <property type="molecule type" value="Genomic_DNA"/>
</dbReference>
<keyword evidence="2" id="KW-1185">Reference proteome</keyword>
<sequence>MTYLWHYTIDTGHSRRSPRDEIPEHVLRAMRVHLSRALEDGRDPVPTLAPYRLRATSHGGFLVATVEDGDGMPLATLGVAPRSRGADKLWRSLHKASAGDIGPMPDAPWLAVRIDNPDLLIPAASWLADYERCIAWAWIEMGDAPRG</sequence>
<organism evidence="1 2">
    <name type="scientific">Chelatococcus caeni</name>
    <dbReference type="NCBI Taxonomy" id="1348468"/>
    <lineage>
        <taxon>Bacteria</taxon>
        <taxon>Pseudomonadati</taxon>
        <taxon>Pseudomonadota</taxon>
        <taxon>Alphaproteobacteria</taxon>
        <taxon>Hyphomicrobiales</taxon>
        <taxon>Chelatococcaceae</taxon>
        <taxon>Chelatococcus</taxon>
    </lineage>
</organism>
<name>A0A840C3A0_9HYPH</name>
<dbReference type="AlphaFoldDB" id="A0A840C3A0"/>
<reference evidence="1 2" key="1">
    <citation type="submission" date="2020-08" db="EMBL/GenBank/DDBJ databases">
        <title>Genomic Encyclopedia of Type Strains, Phase IV (KMG-IV): sequencing the most valuable type-strain genomes for metagenomic binning, comparative biology and taxonomic classification.</title>
        <authorList>
            <person name="Goeker M."/>
        </authorList>
    </citation>
    <scope>NUCLEOTIDE SEQUENCE [LARGE SCALE GENOMIC DNA]</scope>
    <source>
        <strain evidence="1 2">DSM 103737</strain>
    </source>
</reference>
<gene>
    <name evidence="1" type="ORF">GGR16_002435</name>
</gene>
<evidence type="ECO:0000313" key="2">
    <source>
        <dbReference type="Proteomes" id="UP000577362"/>
    </source>
</evidence>
<dbReference type="RefSeq" id="WP_183316758.1">
    <property type="nucleotide sequence ID" value="NZ_JACIEN010000002.1"/>
</dbReference>